<dbReference type="PANTHER" id="PTHR21299:SF1">
    <property type="entry name" value="PANTOATE--BETA-ALANINE LIGASE"/>
    <property type="match status" value="1"/>
</dbReference>
<reference evidence="9 10" key="1">
    <citation type="submission" date="2012-06" db="EMBL/GenBank/DDBJ databases">
        <title>The complete chromosome of genome of Turneriella parva DSM 21527.</title>
        <authorList>
            <consortium name="US DOE Joint Genome Institute (JGI-PGF)"/>
            <person name="Lucas S."/>
            <person name="Han J."/>
            <person name="Lapidus A."/>
            <person name="Bruce D."/>
            <person name="Goodwin L."/>
            <person name="Pitluck S."/>
            <person name="Peters L."/>
            <person name="Kyrpides N."/>
            <person name="Mavromatis K."/>
            <person name="Ivanova N."/>
            <person name="Mikhailova N."/>
            <person name="Chertkov O."/>
            <person name="Detter J.C."/>
            <person name="Tapia R."/>
            <person name="Han C."/>
            <person name="Land M."/>
            <person name="Hauser L."/>
            <person name="Markowitz V."/>
            <person name="Cheng J.-F."/>
            <person name="Hugenholtz P."/>
            <person name="Woyke T."/>
            <person name="Wu D."/>
            <person name="Gronow S."/>
            <person name="Wellnitz S."/>
            <person name="Brambilla E."/>
            <person name="Klenk H.-P."/>
            <person name="Eisen J.A."/>
        </authorList>
    </citation>
    <scope>NUCLEOTIDE SEQUENCE [LARGE SCALE GENOMIC DNA]</scope>
    <source>
        <strain evidence="10">ATCC BAA-1111 / DSM 21527 / NCTC 11395 / H</strain>
    </source>
</reference>
<evidence type="ECO:0000256" key="1">
    <source>
        <dbReference type="ARBA" id="ARBA00004990"/>
    </source>
</evidence>
<name>I4B8J6_TURPD</name>
<dbReference type="EC" id="6.3.2.1" evidence="8"/>
<evidence type="ECO:0000256" key="2">
    <source>
        <dbReference type="ARBA" id="ARBA00009256"/>
    </source>
</evidence>
<feature type="binding site" evidence="8">
    <location>
        <begin position="182"/>
        <end position="185"/>
    </location>
    <ligand>
        <name>ATP</name>
        <dbReference type="ChEBI" id="CHEBI:30616"/>
    </ligand>
</feature>
<dbReference type="InterPro" id="IPR042176">
    <property type="entry name" value="Pantoate_ligase_C"/>
</dbReference>
<keyword evidence="3 8" id="KW-0436">Ligase</keyword>
<evidence type="ECO:0000256" key="3">
    <source>
        <dbReference type="ARBA" id="ARBA00022598"/>
    </source>
</evidence>
<dbReference type="NCBIfam" id="TIGR00018">
    <property type="entry name" value="panC"/>
    <property type="match status" value="1"/>
</dbReference>
<dbReference type="Gene3D" id="3.40.50.620">
    <property type="entry name" value="HUPs"/>
    <property type="match status" value="1"/>
</dbReference>
<evidence type="ECO:0000256" key="4">
    <source>
        <dbReference type="ARBA" id="ARBA00022655"/>
    </source>
</evidence>
<dbReference type="HAMAP" id="MF_00158">
    <property type="entry name" value="PanC"/>
    <property type="match status" value="1"/>
</dbReference>
<feature type="binding site" evidence="8">
    <location>
        <position position="151"/>
    </location>
    <ligand>
        <name>(R)-pantoate</name>
        <dbReference type="ChEBI" id="CHEBI:15980"/>
    </ligand>
</feature>
<evidence type="ECO:0000313" key="10">
    <source>
        <dbReference type="Proteomes" id="UP000006048"/>
    </source>
</evidence>
<keyword evidence="10" id="KW-1185">Reference proteome</keyword>
<dbReference type="OrthoDB" id="9773087at2"/>
<keyword evidence="6 8" id="KW-0067">ATP-binding</keyword>
<dbReference type="InterPro" id="IPR014729">
    <property type="entry name" value="Rossmann-like_a/b/a_fold"/>
</dbReference>
<comment type="subunit">
    <text evidence="8">Homodimer.</text>
</comment>
<dbReference type="HOGENOM" id="CLU_047148_0_2_12"/>
<comment type="function">
    <text evidence="8">Catalyzes the condensation of pantoate with beta-alanine in an ATP-dependent reaction via a pantoyl-adenylate intermediate.</text>
</comment>
<comment type="pathway">
    <text evidence="1 8">Cofactor biosynthesis; (R)-pantothenate biosynthesis; (R)-pantothenate from (R)-pantoate and beta-alanine: step 1/1.</text>
</comment>
<feature type="binding site" evidence="8">
    <location>
        <position position="174"/>
    </location>
    <ligand>
        <name>ATP</name>
        <dbReference type="ChEBI" id="CHEBI:30616"/>
    </ligand>
</feature>
<sequence length="277" mass="30410">MQIITTRAEMRAFAARHIQEIGFVPTMGYLHAGHLSLVERAKAENKVTAVSIFVNPAQFNDPKDLEKYPVDLDRDFAMLEQAGVDAVFCPPRTEIYPTGVPALKMRYDEMMARLCGAGRPGHFEGVLLIVHNLFMWVRPRHAYFGLKDYQQFILIRRMAADLELDVEVVGCPLVREADGLAMSSRNVRLSGAGRVAALALSQALFAAADLWRQGKDVSQVHAALAQGLSPLEVEYALVSDAATLEPVATGAERPREVVIAVAAFVDGIRLIDNVLLA</sequence>
<dbReference type="EMBL" id="CP002959">
    <property type="protein sequence ID" value="AFM13603.1"/>
    <property type="molecule type" value="Genomic_DNA"/>
</dbReference>
<comment type="catalytic activity">
    <reaction evidence="7 8">
        <text>(R)-pantoate + beta-alanine + ATP = (R)-pantothenate + AMP + diphosphate + H(+)</text>
        <dbReference type="Rhea" id="RHEA:10912"/>
        <dbReference type="ChEBI" id="CHEBI:15378"/>
        <dbReference type="ChEBI" id="CHEBI:15980"/>
        <dbReference type="ChEBI" id="CHEBI:29032"/>
        <dbReference type="ChEBI" id="CHEBI:30616"/>
        <dbReference type="ChEBI" id="CHEBI:33019"/>
        <dbReference type="ChEBI" id="CHEBI:57966"/>
        <dbReference type="ChEBI" id="CHEBI:456215"/>
        <dbReference type="EC" id="6.3.2.1"/>
    </reaction>
</comment>
<feature type="binding site" evidence="8">
    <location>
        <position position="58"/>
    </location>
    <ligand>
        <name>beta-alanine</name>
        <dbReference type="ChEBI" id="CHEBI:57966"/>
    </ligand>
</feature>
<keyword evidence="8" id="KW-0963">Cytoplasm</keyword>
<evidence type="ECO:0000313" key="9">
    <source>
        <dbReference type="EMBL" id="AFM13603.1"/>
    </source>
</evidence>
<feature type="active site" description="Proton donor" evidence="8">
    <location>
        <position position="34"/>
    </location>
</feature>
<organism evidence="9 10">
    <name type="scientific">Turneriella parva (strain ATCC BAA-1111 / DSM 21527 / NCTC 11395 / H)</name>
    <name type="common">Leptospira parva</name>
    <dbReference type="NCBI Taxonomy" id="869212"/>
    <lineage>
        <taxon>Bacteria</taxon>
        <taxon>Pseudomonadati</taxon>
        <taxon>Spirochaetota</taxon>
        <taxon>Spirochaetia</taxon>
        <taxon>Leptospirales</taxon>
        <taxon>Leptospiraceae</taxon>
        <taxon>Turneriella</taxon>
    </lineage>
</organism>
<keyword evidence="4 8" id="KW-0566">Pantothenate biosynthesis</keyword>
<dbReference type="PANTHER" id="PTHR21299">
    <property type="entry name" value="CYTIDYLATE KINASE/PANTOATE-BETA-ALANINE LIGASE"/>
    <property type="match status" value="1"/>
</dbReference>
<dbReference type="GO" id="GO:0015940">
    <property type="term" value="P:pantothenate biosynthetic process"/>
    <property type="evidence" value="ECO:0007669"/>
    <property type="project" value="UniProtKB-UniRule"/>
</dbReference>
<comment type="similarity">
    <text evidence="2 8">Belongs to the pantothenate synthetase family.</text>
</comment>
<evidence type="ECO:0000256" key="5">
    <source>
        <dbReference type="ARBA" id="ARBA00022741"/>
    </source>
</evidence>
<feature type="binding site" evidence="8">
    <location>
        <begin position="145"/>
        <end position="148"/>
    </location>
    <ligand>
        <name>ATP</name>
        <dbReference type="ChEBI" id="CHEBI:30616"/>
    </ligand>
</feature>
<dbReference type="CDD" id="cd00560">
    <property type="entry name" value="PanC"/>
    <property type="match status" value="1"/>
</dbReference>
<dbReference type="InterPro" id="IPR003721">
    <property type="entry name" value="Pantoate_ligase"/>
</dbReference>
<evidence type="ECO:0000256" key="8">
    <source>
        <dbReference type="HAMAP-Rule" id="MF_00158"/>
    </source>
</evidence>
<gene>
    <name evidence="8" type="primary">panC</name>
    <name evidence="9" type="ordered locus">Turpa_2964</name>
</gene>
<dbReference type="STRING" id="869212.Turpa_2964"/>
<keyword evidence="5 8" id="KW-0547">Nucleotide-binding</keyword>
<evidence type="ECO:0000256" key="6">
    <source>
        <dbReference type="ARBA" id="ARBA00022840"/>
    </source>
</evidence>
<feature type="binding site" evidence="8">
    <location>
        <begin position="27"/>
        <end position="34"/>
    </location>
    <ligand>
        <name>ATP</name>
        <dbReference type="ChEBI" id="CHEBI:30616"/>
    </ligand>
</feature>
<proteinExistence type="inferred from homology"/>
<dbReference type="Gene3D" id="3.30.1300.10">
    <property type="entry name" value="Pantoate-beta-alanine ligase, C-terminal domain"/>
    <property type="match status" value="1"/>
</dbReference>
<dbReference type="KEGG" id="tpx:Turpa_2964"/>
<dbReference type="AlphaFoldDB" id="I4B8J6"/>
<dbReference type="Proteomes" id="UP000006048">
    <property type="component" value="Chromosome"/>
</dbReference>
<comment type="subcellular location">
    <subcellularLocation>
        <location evidence="8">Cytoplasm</location>
    </subcellularLocation>
</comment>
<dbReference type="GO" id="GO:0005829">
    <property type="term" value="C:cytosol"/>
    <property type="evidence" value="ECO:0007669"/>
    <property type="project" value="TreeGrafter"/>
</dbReference>
<dbReference type="SUPFAM" id="SSF52374">
    <property type="entry name" value="Nucleotidylyl transferase"/>
    <property type="match status" value="1"/>
</dbReference>
<dbReference type="GO" id="GO:0005524">
    <property type="term" value="F:ATP binding"/>
    <property type="evidence" value="ECO:0007669"/>
    <property type="project" value="UniProtKB-KW"/>
</dbReference>
<feature type="binding site" evidence="8">
    <location>
        <position position="58"/>
    </location>
    <ligand>
        <name>(R)-pantoate</name>
        <dbReference type="ChEBI" id="CHEBI:15980"/>
    </ligand>
</feature>
<dbReference type="RefSeq" id="WP_014804104.1">
    <property type="nucleotide sequence ID" value="NC_018020.1"/>
</dbReference>
<dbReference type="PATRIC" id="fig|869212.3.peg.2988"/>
<dbReference type="NCBIfam" id="TIGR00125">
    <property type="entry name" value="cyt_tran_rel"/>
    <property type="match status" value="1"/>
</dbReference>
<dbReference type="GO" id="GO:0004592">
    <property type="term" value="F:pantoate-beta-alanine ligase activity"/>
    <property type="evidence" value="ECO:0007669"/>
    <property type="project" value="UniProtKB-UniRule"/>
</dbReference>
<evidence type="ECO:0000256" key="7">
    <source>
        <dbReference type="ARBA" id="ARBA00048258"/>
    </source>
</evidence>
<comment type="miscellaneous">
    <text evidence="8">The reaction proceeds by a bi uni uni bi ping pong mechanism.</text>
</comment>
<dbReference type="UniPathway" id="UPA00028">
    <property type="reaction ID" value="UER00005"/>
</dbReference>
<dbReference type="InterPro" id="IPR004821">
    <property type="entry name" value="Cyt_trans-like"/>
</dbReference>
<dbReference type="Pfam" id="PF02569">
    <property type="entry name" value="Pantoate_ligase"/>
    <property type="match status" value="1"/>
</dbReference>
<protein>
    <recommendedName>
        <fullName evidence="8">Pantothenate synthetase</fullName>
        <shortName evidence="8">PS</shortName>
        <ecNumber evidence="8">6.3.2.1</ecNumber>
    </recommendedName>
    <alternativeName>
        <fullName evidence="8">Pantoate--beta-alanine ligase</fullName>
    </alternativeName>
    <alternativeName>
        <fullName evidence="8">Pantoate-activating enzyme</fullName>
    </alternativeName>
</protein>
<accession>I4B8J6</accession>